<dbReference type="EMBL" id="CAEZYY010000023">
    <property type="protein sequence ID" value="CAB4760810.1"/>
    <property type="molecule type" value="Genomic_DNA"/>
</dbReference>
<dbReference type="EMBL" id="CAEZXX010000229">
    <property type="protein sequence ID" value="CAB4730036.1"/>
    <property type="molecule type" value="Genomic_DNA"/>
</dbReference>
<evidence type="ECO:0000313" key="2">
    <source>
        <dbReference type="EMBL" id="CAB4760810.1"/>
    </source>
</evidence>
<sequence>MSKQQRRPVVSHRSPEPEFGRVFTDGDVYRLYVMLEEQDRRDVVFAIGTKTVQRVGHRHKVADLRNVTDIASQWETVDTWIRDRDEARSVRAFGDLFAPVLEELVGRAIELLGDNADEPTAEQLRVMGEEMAFERSWPQTRLLMAAVVELMFQADEAAKELSAADERFRLAD</sequence>
<reference evidence="1" key="1">
    <citation type="submission" date="2020-05" db="EMBL/GenBank/DDBJ databases">
        <authorList>
            <person name="Chiriac C."/>
            <person name="Salcher M."/>
            <person name="Ghai R."/>
            <person name="Kavagutti S V."/>
        </authorList>
    </citation>
    <scope>NUCLEOTIDE SEQUENCE</scope>
</reference>
<accession>A0A6J6S5G1</accession>
<proteinExistence type="predicted"/>
<protein>
    <submittedName>
        <fullName evidence="1">Unannotated protein</fullName>
    </submittedName>
</protein>
<evidence type="ECO:0000313" key="1">
    <source>
        <dbReference type="EMBL" id="CAB4730036.1"/>
    </source>
</evidence>
<dbReference type="EMBL" id="CAFBQP010000035">
    <property type="protein sequence ID" value="CAB5061515.1"/>
    <property type="molecule type" value="Genomic_DNA"/>
</dbReference>
<evidence type="ECO:0000313" key="3">
    <source>
        <dbReference type="EMBL" id="CAB5061515.1"/>
    </source>
</evidence>
<name>A0A6J6S5G1_9ZZZZ</name>
<dbReference type="AlphaFoldDB" id="A0A6J6S5G1"/>
<gene>
    <name evidence="1" type="ORF">UFOPK2602_02281</name>
    <name evidence="2" type="ORF">UFOPK2806_01644</name>
    <name evidence="3" type="ORF">UFOPK4306_01065</name>
</gene>
<organism evidence="1">
    <name type="scientific">freshwater metagenome</name>
    <dbReference type="NCBI Taxonomy" id="449393"/>
    <lineage>
        <taxon>unclassified sequences</taxon>
        <taxon>metagenomes</taxon>
        <taxon>ecological metagenomes</taxon>
    </lineage>
</organism>